<name>A0ABU5N7J4_9MICO</name>
<keyword evidence="4 9" id="KW-1133">Transmembrane helix</keyword>
<dbReference type="Proteomes" id="UP001291912">
    <property type="component" value="Unassembled WGS sequence"/>
</dbReference>
<organism evidence="11 12">
    <name type="scientific">Microbacterium aquimaris</name>
    <dbReference type="NCBI Taxonomy" id="459816"/>
    <lineage>
        <taxon>Bacteria</taxon>
        <taxon>Bacillati</taxon>
        <taxon>Actinomycetota</taxon>
        <taxon>Actinomycetes</taxon>
        <taxon>Micrococcales</taxon>
        <taxon>Microbacteriaceae</taxon>
        <taxon>Microbacterium</taxon>
    </lineage>
</organism>
<evidence type="ECO:0000256" key="5">
    <source>
        <dbReference type="ARBA" id="ARBA00023065"/>
    </source>
</evidence>
<sequence>MYGERLERWEKIVEWPLTAAAVLFLVAYAVQIIERDAGSASAVAEVVLWVTWGMFGIDYLARLTLARHRGRWFIRHLLDLAIVVLPMLRPLRLMRFLAILAIIQRSSGSMLRGKVAAYTIGTTILVILIGGLAVLDAERGHGGSIQSLGDAVWWSFVTITTVGYGDYFPATVSGRIVAVGLMIGGVALIGVVTATLASWIVERVSTETGSVAATQDQVDELRDEIRELKAMVRDLRGCSDTPQVTPSRVSQSDTLGS</sequence>
<dbReference type="Gene3D" id="1.20.5.110">
    <property type="match status" value="1"/>
</dbReference>
<evidence type="ECO:0000256" key="4">
    <source>
        <dbReference type="ARBA" id="ARBA00022989"/>
    </source>
</evidence>
<dbReference type="PANTHER" id="PTHR11537">
    <property type="entry name" value="VOLTAGE-GATED POTASSIUM CHANNEL"/>
    <property type="match status" value="1"/>
</dbReference>
<dbReference type="Pfam" id="PF07885">
    <property type="entry name" value="Ion_trans_2"/>
    <property type="match status" value="1"/>
</dbReference>
<keyword evidence="8" id="KW-0175">Coiled coil</keyword>
<keyword evidence="12" id="KW-1185">Reference proteome</keyword>
<reference evidence="11 12" key="1">
    <citation type="submission" date="2023-10" db="EMBL/GenBank/DDBJ databases">
        <title>Microbacterium xanthum sp. nov., isolated from seaweed.</title>
        <authorList>
            <person name="Lee S.D."/>
        </authorList>
    </citation>
    <scope>NUCLEOTIDE SEQUENCE [LARGE SCALE GENOMIC DNA]</scope>
    <source>
        <strain evidence="11 12">KCTC 19124</strain>
    </source>
</reference>
<dbReference type="InterPro" id="IPR027359">
    <property type="entry name" value="Volt_channel_dom_sf"/>
</dbReference>
<protein>
    <submittedName>
        <fullName evidence="11">Ion channel</fullName>
    </submittedName>
</protein>
<feature type="coiled-coil region" evidence="8">
    <location>
        <begin position="211"/>
        <end position="238"/>
    </location>
</feature>
<dbReference type="PANTHER" id="PTHR11537:SF254">
    <property type="entry name" value="POTASSIUM VOLTAGE-GATED CHANNEL PROTEIN SHAB"/>
    <property type="match status" value="1"/>
</dbReference>
<evidence type="ECO:0000313" key="11">
    <source>
        <dbReference type="EMBL" id="MDZ8162033.1"/>
    </source>
</evidence>
<evidence type="ECO:0000256" key="1">
    <source>
        <dbReference type="ARBA" id="ARBA00004141"/>
    </source>
</evidence>
<dbReference type="InterPro" id="IPR028325">
    <property type="entry name" value="VG_K_chnl"/>
</dbReference>
<keyword evidence="7" id="KW-0407">Ion channel</keyword>
<feature type="transmembrane region" description="Helical" evidence="9">
    <location>
        <begin position="176"/>
        <end position="201"/>
    </location>
</feature>
<feature type="transmembrane region" description="Helical" evidence="9">
    <location>
        <begin position="46"/>
        <end position="65"/>
    </location>
</feature>
<dbReference type="Gene3D" id="1.20.120.350">
    <property type="entry name" value="Voltage-gated potassium channels. Chain C"/>
    <property type="match status" value="1"/>
</dbReference>
<evidence type="ECO:0000256" key="2">
    <source>
        <dbReference type="ARBA" id="ARBA00022448"/>
    </source>
</evidence>
<dbReference type="SUPFAM" id="SSF81324">
    <property type="entry name" value="Voltage-gated potassium channels"/>
    <property type="match status" value="1"/>
</dbReference>
<evidence type="ECO:0000256" key="3">
    <source>
        <dbReference type="ARBA" id="ARBA00022692"/>
    </source>
</evidence>
<evidence type="ECO:0000256" key="9">
    <source>
        <dbReference type="SAM" id="Phobius"/>
    </source>
</evidence>
<feature type="domain" description="Potassium channel" evidence="10">
    <location>
        <begin position="124"/>
        <end position="201"/>
    </location>
</feature>
<accession>A0ABU5N7J4</accession>
<comment type="caution">
    <text evidence="11">The sequence shown here is derived from an EMBL/GenBank/DDBJ whole genome shotgun (WGS) entry which is preliminary data.</text>
</comment>
<dbReference type="Gene3D" id="1.10.287.70">
    <property type="match status" value="1"/>
</dbReference>
<dbReference type="RefSeq" id="WP_322597591.1">
    <property type="nucleotide sequence ID" value="NZ_BAAAPT010000002.1"/>
</dbReference>
<comment type="subcellular location">
    <subcellularLocation>
        <location evidence="1">Membrane</location>
        <topology evidence="1">Multi-pass membrane protein</topology>
    </subcellularLocation>
</comment>
<evidence type="ECO:0000256" key="6">
    <source>
        <dbReference type="ARBA" id="ARBA00023136"/>
    </source>
</evidence>
<dbReference type="InterPro" id="IPR013099">
    <property type="entry name" value="K_chnl_dom"/>
</dbReference>
<evidence type="ECO:0000256" key="7">
    <source>
        <dbReference type="ARBA" id="ARBA00023303"/>
    </source>
</evidence>
<evidence type="ECO:0000313" key="12">
    <source>
        <dbReference type="Proteomes" id="UP001291912"/>
    </source>
</evidence>
<evidence type="ECO:0000256" key="8">
    <source>
        <dbReference type="SAM" id="Coils"/>
    </source>
</evidence>
<feature type="transmembrane region" description="Helical" evidence="9">
    <location>
        <begin position="115"/>
        <end position="135"/>
    </location>
</feature>
<proteinExistence type="predicted"/>
<keyword evidence="3 9" id="KW-0812">Transmembrane</keyword>
<keyword evidence="6 9" id="KW-0472">Membrane</keyword>
<keyword evidence="5" id="KW-0406">Ion transport</keyword>
<keyword evidence="2" id="KW-0813">Transport</keyword>
<feature type="transmembrane region" description="Helical" evidence="9">
    <location>
        <begin position="12"/>
        <end position="34"/>
    </location>
</feature>
<gene>
    <name evidence="11" type="ORF">R2Q92_09275</name>
</gene>
<dbReference type="EMBL" id="JAWJYN010000002">
    <property type="protein sequence ID" value="MDZ8162033.1"/>
    <property type="molecule type" value="Genomic_DNA"/>
</dbReference>
<evidence type="ECO:0000259" key="10">
    <source>
        <dbReference type="Pfam" id="PF07885"/>
    </source>
</evidence>
<feature type="transmembrane region" description="Helical" evidence="9">
    <location>
        <begin position="147"/>
        <end position="164"/>
    </location>
</feature>